<reference evidence="2" key="1">
    <citation type="submission" date="2016-10" db="EMBL/GenBank/DDBJ databases">
        <authorList>
            <person name="Varghese N."/>
            <person name="Submissions S."/>
        </authorList>
    </citation>
    <scope>NUCLEOTIDE SEQUENCE [LARGE SCALE GENOMIC DNA]</scope>
    <source>
        <strain evidence="2">DSM 22329</strain>
    </source>
</reference>
<dbReference type="EMBL" id="LT629711">
    <property type="protein sequence ID" value="SDP56933.1"/>
    <property type="molecule type" value="Genomic_DNA"/>
</dbReference>
<organism evidence="1 2">
    <name type="scientific">Pedococcus dokdonensis</name>
    <dbReference type="NCBI Taxonomy" id="443156"/>
    <lineage>
        <taxon>Bacteria</taxon>
        <taxon>Bacillati</taxon>
        <taxon>Actinomycetota</taxon>
        <taxon>Actinomycetes</taxon>
        <taxon>Micrococcales</taxon>
        <taxon>Intrasporangiaceae</taxon>
        <taxon>Pedococcus</taxon>
    </lineage>
</organism>
<dbReference type="Proteomes" id="UP000199077">
    <property type="component" value="Chromosome I"/>
</dbReference>
<evidence type="ECO:0000313" key="1">
    <source>
        <dbReference type="EMBL" id="SDP56933.1"/>
    </source>
</evidence>
<evidence type="ECO:0000313" key="2">
    <source>
        <dbReference type="Proteomes" id="UP000199077"/>
    </source>
</evidence>
<sequence length="89" mass="9312">MVGVLAVDKAGVLWLYPGNGKGGFRAVRSQVGTGWNTLGSVGPLGDFTGDGRADVVGITMAGEFRLYAGNGKGRVYAGRVIGTGWQRYF</sequence>
<protein>
    <recommendedName>
        <fullName evidence="3">Repeat domain-containing protein</fullName>
    </recommendedName>
</protein>
<gene>
    <name evidence="1" type="ORF">SAMN04489867_2958</name>
</gene>
<dbReference type="RefSeq" id="WP_091787043.1">
    <property type="nucleotide sequence ID" value="NZ_LT629711.1"/>
</dbReference>
<name>A0A1H0TSM2_9MICO</name>
<dbReference type="AlphaFoldDB" id="A0A1H0TSM2"/>
<proteinExistence type="predicted"/>
<dbReference type="STRING" id="443156.SAMN04489867_2958"/>
<evidence type="ECO:0008006" key="3">
    <source>
        <dbReference type="Google" id="ProtNLM"/>
    </source>
</evidence>
<dbReference type="SUPFAM" id="SSF69318">
    <property type="entry name" value="Integrin alpha N-terminal domain"/>
    <property type="match status" value="1"/>
</dbReference>
<dbReference type="InterPro" id="IPR028994">
    <property type="entry name" value="Integrin_alpha_N"/>
</dbReference>
<accession>A0A1H0TSM2</accession>
<keyword evidence="2" id="KW-1185">Reference proteome</keyword>
<dbReference type="OrthoDB" id="4871379at2"/>